<protein>
    <recommendedName>
        <fullName evidence="3">1-phosphatidylinositol phosphodiesterase</fullName>
        <ecNumber evidence="2">4.6.1.13</ecNumber>
    </recommendedName>
    <alternativeName>
        <fullName evidence="4">Phosphatidylinositol diacylglycerol-lyase</fullName>
    </alternativeName>
    <alternativeName>
        <fullName evidence="5">Phosphatidylinositol-specific phospholipase C</fullName>
    </alternativeName>
</protein>
<dbReference type="PROSITE" id="PS50007">
    <property type="entry name" value="PIPLC_X_DOMAIN"/>
    <property type="match status" value="1"/>
</dbReference>
<dbReference type="GO" id="GO:0006629">
    <property type="term" value="P:lipid metabolic process"/>
    <property type="evidence" value="ECO:0007669"/>
    <property type="project" value="InterPro"/>
</dbReference>
<proteinExistence type="predicted"/>
<keyword evidence="8" id="KW-1185">Reference proteome</keyword>
<dbReference type="AlphaFoldDB" id="A0A9X3YKZ6"/>
<sequence>MSVGFLINFVNNTSESVVLTAKVTDIDDWNSPIKENPDVDIQKVPLAAYGVGGDIHLERHDHRSTAPFDVTATFANGAVFVFRLDGCDATQFDERASIPVSRGGETHGVIQVLVHHEEVGGSWNRMTIVLVPPVDTKNWMAKYPDRSLTQLNIPGTHDTGTYGGNGEEGTRCQTLTIAQQLEAGVRFFDLRLVLNPKADPDDLGIFHGDYFQNVWLRKDIMPNVVAFLAKNPTECVIFAVNRDSGINGPKGEPINDVLHKILIETIPHDKLYDNNGTVLHERTLKDLAGCVVLLRQDLPQTFGFNVSNWPDDQAYSSTDIGVDGKVELQNAYEYGIKRLPSITYHDKWVNVKAHLDRAIAPGADPTHWFINFTSASHTPPTALYYPWDFATGKSWGVNYLFSRWLVQRAPRGGLRLGTIMMDFPEKPDANTLIRLLLALNG</sequence>
<evidence type="ECO:0000256" key="5">
    <source>
        <dbReference type="ARBA" id="ARBA00030782"/>
    </source>
</evidence>
<evidence type="ECO:0000313" key="8">
    <source>
        <dbReference type="Proteomes" id="UP001139971"/>
    </source>
</evidence>
<evidence type="ECO:0000313" key="7">
    <source>
        <dbReference type="EMBL" id="MDC8012618.1"/>
    </source>
</evidence>
<dbReference type="GO" id="GO:0008081">
    <property type="term" value="F:phosphoric diester hydrolase activity"/>
    <property type="evidence" value="ECO:0007669"/>
    <property type="project" value="InterPro"/>
</dbReference>
<comment type="caution">
    <text evidence="7">The sequence shown here is derived from an EMBL/GenBank/DDBJ whole genome shotgun (WGS) entry which is preliminary data.</text>
</comment>
<evidence type="ECO:0000256" key="3">
    <source>
        <dbReference type="ARBA" id="ARBA00019758"/>
    </source>
</evidence>
<dbReference type="GO" id="GO:0004436">
    <property type="term" value="F:phosphatidylinositol diacylglycerol-lyase activity"/>
    <property type="evidence" value="ECO:0007669"/>
    <property type="project" value="UniProtKB-EC"/>
</dbReference>
<dbReference type="Gene3D" id="3.20.20.190">
    <property type="entry name" value="Phosphatidylinositol (PI) phosphodiesterase"/>
    <property type="match status" value="1"/>
</dbReference>
<accession>A0A9X3YKZ6</accession>
<dbReference type="InterPro" id="IPR017946">
    <property type="entry name" value="PLC-like_Pdiesterase_TIM-brl"/>
</dbReference>
<organism evidence="7 8">
    <name type="scientific">Tahibacter soli</name>
    <dbReference type="NCBI Taxonomy" id="2983605"/>
    <lineage>
        <taxon>Bacteria</taxon>
        <taxon>Pseudomonadati</taxon>
        <taxon>Pseudomonadota</taxon>
        <taxon>Gammaproteobacteria</taxon>
        <taxon>Lysobacterales</taxon>
        <taxon>Rhodanobacteraceae</taxon>
        <taxon>Tahibacter</taxon>
    </lineage>
</organism>
<gene>
    <name evidence="7" type="ORF">OD750_008665</name>
</gene>
<dbReference type="PANTHER" id="PTHR13593:SF143">
    <property type="entry name" value="PHOSPHATIDYLINOSITOL-SPECIFIC PHOSPHOLIPASE C X DOMAIN-CONTAINING PROTEIN"/>
    <property type="match status" value="1"/>
</dbReference>
<dbReference type="PANTHER" id="PTHR13593">
    <property type="match status" value="1"/>
</dbReference>
<name>A0A9X3YKZ6_9GAMM</name>
<dbReference type="EC" id="4.6.1.13" evidence="2"/>
<comment type="catalytic activity">
    <reaction evidence="1">
        <text>a 1,2-diacyl-sn-glycero-3-phospho-(1D-myo-inositol) = 1D-myo-inositol 1,2-cyclic phosphate + a 1,2-diacyl-sn-glycerol</text>
        <dbReference type="Rhea" id="RHEA:17093"/>
        <dbReference type="ChEBI" id="CHEBI:17815"/>
        <dbReference type="ChEBI" id="CHEBI:57880"/>
        <dbReference type="ChEBI" id="CHEBI:58484"/>
        <dbReference type="EC" id="4.6.1.13"/>
    </reaction>
</comment>
<evidence type="ECO:0000256" key="2">
    <source>
        <dbReference type="ARBA" id="ARBA00012581"/>
    </source>
</evidence>
<dbReference type="InterPro" id="IPR051057">
    <property type="entry name" value="PI-PLC_domain"/>
</dbReference>
<dbReference type="SUPFAM" id="SSF51695">
    <property type="entry name" value="PLC-like phosphodiesterases"/>
    <property type="match status" value="1"/>
</dbReference>
<evidence type="ECO:0000256" key="1">
    <source>
        <dbReference type="ARBA" id="ARBA00001316"/>
    </source>
</evidence>
<evidence type="ECO:0000259" key="6">
    <source>
        <dbReference type="SMART" id="SM00148"/>
    </source>
</evidence>
<dbReference type="Proteomes" id="UP001139971">
    <property type="component" value="Unassembled WGS sequence"/>
</dbReference>
<feature type="domain" description="Phosphatidylinositol-specific phospholipase C X" evidence="6">
    <location>
        <begin position="145"/>
        <end position="296"/>
    </location>
</feature>
<dbReference type="InterPro" id="IPR000909">
    <property type="entry name" value="PLipase_C_PInositol-sp_X_dom"/>
</dbReference>
<dbReference type="SMART" id="SM00148">
    <property type="entry name" value="PLCXc"/>
    <property type="match status" value="1"/>
</dbReference>
<dbReference type="RefSeq" id="WP_263545048.1">
    <property type="nucleotide sequence ID" value="NZ_JAOVZO020000014.1"/>
</dbReference>
<dbReference type="EMBL" id="JAOVZO020000014">
    <property type="protein sequence ID" value="MDC8012618.1"/>
    <property type="molecule type" value="Genomic_DNA"/>
</dbReference>
<evidence type="ECO:0000256" key="4">
    <source>
        <dbReference type="ARBA" id="ARBA00030474"/>
    </source>
</evidence>
<reference evidence="7" key="1">
    <citation type="submission" date="2023-02" db="EMBL/GenBank/DDBJ databases">
        <title>Tahibacter soli sp. nov. isolated from soil.</title>
        <authorList>
            <person name="Baek J.H."/>
            <person name="Lee J.K."/>
            <person name="Choi D.G."/>
            <person name="Jeon C.O."/>
        </authorList>
    </citation>
    <scope>NUCLEOTIDE SEQUENCE</scope>
    <source>
        <strain evidence="7">BL</strain>
    </source>
</reference>